<feature type="region of interest" description="Disordered" evidence="1">
    <location>
        <begin position="131"/>
        <end position="150"/>
    </location>
</feature>
<dbReference type="PANTHER" id="PTHR28348">
    <property type="entry name" value="UPF0193 PROTEIN EVG1"/>
    <property type="match status" value="1"/>
</dbReference>
<dbReference type="AlphaFoldDB" id="A0A1A9WFB3"/>
<dbReference type="VEuPathDB" id="VectorBase:GBRI017596"/>
<accession>A0A1A9WFB3</accession>
<evidence type="ECO:0000313" key="2">
    <source>
        <dbReference type="EnsemblMetazoa" id="GBRI017596-PA"/>
    </source>
</evidence>
<protein>
    <submittedName>
        <fullName evidence="2">Uncharacterized protein</fullName>
    </submittedName>
</protein>
<dbReference type="EnsemblMetazoa" id="GBRI017596-RA">
    <property type="protein sequence ID" value="GBRI017596-PA"/>
    <property type="gene ID" value="GBRI017596"/>
</dbReference>
<dbReference type="Proteomes" id="UP000091820">
    <property type="component" value="Unassembled WGS sequence"/>
</dbReference>
<dbReference type="STRING" id="37001.A0A1A9WFB3"/>
<evidence type="ECO:0000313" key="3">
    <source>
        <dbReference type="Proteomes" id="UP000091820"/>
    </source>
</evidence>
<evidence type="ECO:0000256" key="1">
    <source>
        <dbReference type="SAM" id="MobiDB-lite"/>
    </source>
</evidence>
<name>A0A1A9WFB3_9MUSC</name>
<organism evidence="2 3">
    <name type="scientific">Glossina brevipalpis</name>
    <dbReference type="NCBI Taxonomy" id="37001"/>
    <lineage>
        <taxon>Eukaryota</taxon>
        <taxon>Metazoa</taxon>
        <taxon>Ecdysozoa</taxon>
        <taxon>Arthropoda</taxon>
        <taxon>Hexapoda</taxon>
        <taxon>Insecta</taxon>
        <taxon>Pterygota</taxon>
        <taxon>Neoptera</taxon>
        <taxon>Endopterygota</taxon>
        <taxon>Diptera</taxon>
        <taxon>Brachycera</taxon>
        <taxon>Muscomorpha</taxon>
        <taxon>Hippoboscoidea</taxon>
        <taxon>Glossinidae</taxon>
        <taxon>Glossina</taxon>
    </lineage>
</organism>
<dbReference type="Pfam" id="PF05250">
    <property type="entry name" value="UPF0193"/>
    <property type="match status" value="1"/>
</dbReference>
<keyword evidence="3" id="KW-1185">Reference proteome</keyword>
<reference evidence="3" key="1">
    <citation type="submission" date="2014-03" db="EMBL/GenBank/DDBJ databases">
        <authorList>
            <person name="Aksoy S."/>
            <person name="Warren W."/>
            <person name="Wilson R.K."/>
        </authorList>
    </citation>
    <scope>NUCLEOTIDE SEQUENCE [LARGE SCALE GENOMIC DNA]</scope>
    <source>
        <strain evidence="3">IAEA</strain>
    </source>
</reference>
<reference evidence="2" key="2">
    <citation type="submission" date="2020-05" db="UniProtKB">
        <authorList>
            <consortium name="EnsemblMetazoa"/>
        </authorList>
    </citation>
    <scope>IDENTIFICATION</scope>
    <source>
        <strain evidence="2">IAEA</strain>
    </source>
</reference>
<sequence length="293" mass="33990">MSLLLLFNAKKKQKNVSICRIVSNFLDFLLEKQKKEFSFLFQIFPIMLRNNNNKMDKSEKITVANNSESISTLQTNDNMEPRLWPSSRIPQGGLFHTPKYSYSKETADLIRLLMKESKMSMLMRKQIDSHIRNGEPLPKPKPPRVNTSMDPDKEAFEILKRARNAKRKSLAAIKASGVYDMPRYRPKPNDKMPSEKAKKLLQEAMSGLCISETTLKPIRKPKSKTTDITNDDIINELLDQIDERAEWLAEMEELGEGKKYRDEIREQIADILRQIKLLETKTKLQAEGIRYVE</sequence>
<dbReference type="InterPro" id="IPR007914">
    <property type="entry name" value="UPF0193"/>
</dbReference>
<proteinExistence type="predicted"/>
<dbReference type="PANTHER" id="PTHR28348:SF1">
    <property type="entry name" value="UPF0193 PROTEIN EVG1"/>
    <property type="match status" value="1"/>
</dbReference>